<gene>
    <name evidence="3" type="ORF">PSAL00342_LOCUS7433</name>
</gene>
<dbReference type="PANTHER" id="PTHR24320:SF148">
    <property type="entry name" value="NAD(P)-BINDING ROSSMANN-FOLD SUPERFAMILY PROTEIN"/>
    <property type="match status" value="1"/>
</dbReference>
<proteinExistence type="inferred from homology"/>
<evidence type="ECO:0008006" key="4">
    <source>
        <dbReference type="Google" id="ProtNLM"/>
    </source>
</evidence>
<reference evidence="3" key="1">
    <citation type="submission" date="2021-01" db="EMBL/GenBank/DDBJ databases">
        <authorList>
            <person name="Corre E."/>
            <person name="Pelletier E."/>
            <person name="Niang G."/>
            <person name="Scheremetjew M."/>
            <person name="Finn R."/>
            <person name="Kale V."/>
            <person name="Holt S."/>
            <person name="Cochrane G."/>
            <person name="Meng A."/>
            <person name="Brown T."/>
            <person name="Cohen L."/>
        </authorList>
    </citation>
    <scope>NUCLEOTIDE SEQUENCE</scope>
    <source>
        <strain evidence="3">CCMP1897</strain>
    </source>
</reference>
<name>A0A7S3UGI0_9CHLO</name>
<organism evidence="3">
    <name type="scientific">Picocystis salinarum</name>
    <dbReference type="NCBI Taxonomy" id="88271"/>
    <lineage>
        <taxon>Eukaryota</taxon>
        <taxon>Viridiplantae</taxon>
        <taxon>Chlorophyta</taxon>
        <taxon>Picocystophyceae</taxon>
        <taxon>Picocystales</taxon>
        <taxon>Picocystaceae</taxon>
        <taxon>Picocystis</taxon>
    </lineage>
</organism>
<protein>
    <recommendedName>
        <fullName evidence="4">Protochlorophyllide reductase</fullName>
    </recommendedName>
</protein>
<dbReference type="Gene3D" id="3.40.50.720">
    <property type="entry name" value="NAD(P)-binding Rossmann-like Domain"/>
    <property type="match status" value="1"/>
</dbReference>
<dbReference type="AlphaFoldDB" id="A0A7S3UGI0"/>
<evidence type="ECO:0000313" key="3">
    <source>
        <dbReference type="EMBL" id="CAE0613534.1"/>
    </source>
</evidence>
<dbReference type="Pfam" id="PF00106">
    <property type="entry name" value="adh_short"/>
    <property type="match status" value="1"/>
</dbReference>
<dbReference type="SUPFAM" id="SSF51735">
    <property type="entry name" value="NAD(P)-binding Rossmann-fold domains"/>
    <property type="match status" value="1"/>
</dbReference>
<sequence>MRNTLRLRNLAIMGSWMLALIYTKFTVTMKLGRKKRNSSQSSARSSMLPATAIVTGACGSLGQEIAVQLSEKGYHVILGCKEVQKSRILEDRIQKNNPAATVESFPVNIEDATSILQFANDINSTSNTRPSLELVVHNAACLTDKLQITADGFERTFATNCLGPLFLTRSLASVLVRSRSPRVVLVSSFTHRSATRQSYLGWLDWMHKIPSKKARSSYVPASAYQHSKLACLLLLNRIGEIVGKKGLACACDPGAFASKLTREWPVLLVVLYRVVLWFLGLLHNPSHAAKGVVHAATDKAASGSYWFDGQIVSPSALIHETHLRNLLEPWLASFESSVRPFAACPTEMRLIPGMDTRIPIGCSDWKRRNVCSSSDVGMGL</sequence>
<dbReference type="InterPro" id="IPR002347">
    <property type="entry name" value="SDR_fam"/>
</dbReference>
<dbReference type="InterPro" id="IPR036291">
    <property type="entry name" value="NAD(P)-bd_dom_sf"/>
</dbReference>
<dbReference type="PANTHER" id="PTHR24320">
    <property type="entry name" value="RETINOL DEHYDROGENASE"/>
    <property type="match status" value="1"/>
</dbReference>
<accession>A0A7S3UGI0</accession>
<comment type="similarity">
    <text evidence="1">Belongs to the short-chain dehydrogenases/reductases (SDR) family.</text>
</comment>
<keyword evidence="2" id="KW-0560">Oxidoreductase</keyword>
<evidence type="ECO:0000256" key="1">
    <source>
        <dbReference type="ARBA" id="ARBA00006484"/>
    </source>
</evidence>
<dbReference type="EMBL" id="HBIS01009036">
    <property type="protein sequence ID" value="CAE0613534.1"/>
    <property type="molecule type" value="Transcribed_RNA"/>
</dbReference>
<evidence type="ECO:0000256" key="2">
    <source>
        <dbReference type="ARBA" id="ARBA00023002"/>
    </source>
</evidence>
<dbReference type="GO" id="GO:0016491">
    <property type="term" value="F:oxidoreductase activity"/>
    <property type="evidence" value="ECO:0007669"/>
    <property type="project" value="UniProtKB-KW"/>
</dbReference>